<gene>
    <name evidence="1" type="ORF">SAMN05661093_05991</name>
</gene>
<protein>
    <recommendedName>
        <fullName evidence="3">Mutator family transposase</fullName>
    </recommendedName>
</protein>
<organism evidence="1 2">
    <name type="scientific">Kibdelosporangium aridum</name>
    <dbReference type="NCBI Taxonomy" id="2030"/>
    <lineage>
        <taxon>Bacteria</taxon>
        <taxon>Bacillati</taxon>
        <taxon>Actinomycetota</taxon>
        <taxon>Actinomycetes</taxon>
        <taxon>Pseudonocardiales</taxon>
        <taxon>Pseudonocardiaceae</taxon>
        <taxon>Kibdelosporangium</taxon>
    </lineage>
</organism>
<dbReference type="EMBL" id="FWXV01000005">
    <property type="protein sequence ID" value="SMD18960.1"/>
    <property type="molecule type" value="Genomic_DNA"/>
</dbReference>
<sequence>MPRVNDKRVNPETGERQRFSSAILPPWARKPPKITDVLPLLYLHGLSSGDFVPALGQFLGSAKGLSSSVGDEADRALAGRATRVRYPQSV</sequence>
<name>A0A1W2FAI9_KIBAR</name>
<evidence type="ECO:0000313" key="1">
    <source>
        <dbReference type="EMBL" id="SMD18960.1"/>
    </source>
</evidence>
<reference evidence="1 2" key="1">
    <citation type="submission" date="2017-04" db="EMBL/GenBank/DDBJ databases">
        <authorList>
            <person name="Afonso C.L."/>
            <person name="Miller P.J."/>
            <person name="Scott M.A."/>
            <person name="Spackman E."/>
            <person name="Goraichik I."/>
            <person name="Dimitrov K.M."/>
            <person name="Suarez D.L."/>
            <person name="Swayne D.E."/>
        </authorList>
    </citation>
    <scope>NUCLEOTIDE SEQUENCE [LARGE SCALE GENOMIC DNA]</scope>
    <source>
        <strain evidence="1 2">DSM 43828</strain>
    </source>
</reference>
<evidence type="ECO:0000313" key="2">
    <source>
        <dbReference type="Proteomes" id="UP000192674"/>
    </source>
</evidence>
<dbReference type="AlphaFoldDB" id="A0A1W2FAI9"/>
<accession>A0A1W2FAI9</accession>
<proteinExistence type="predicted"/>
<dbReference type="Proteomes" id="UP000192674">
    <property type="component" value="Unassembled WGS sequence"/>
</dbReference>
<evidence type="ECO:0008006" key="3">
    <source>
        <dbReference type="Google" id="ProtNLM"/>
    </source>
</evidence>
<keyword evidence="2" id="KW-1185">Reference proteome</keyword>